<evidence type="ECO:0000313" key="2">
    <source>
        <dbReference type="EMBL" id="KAG8184689.1"/>
    </source>
</evidence>
<sequence>MSLQKLKYVTAVPFNLARNPSSTFENIMANANELNLSQSEVNRETPRSITSKAILQNFRNSKEGLSVRIIKKKRNVFKNKSDAHAFREKARLKRELLEKELLNLKIDKMGLLWENDQLKIRQSTLEEENLSLKRRLENPQNYICPLFSDRGGNLQQFTDETLYNLTCNQYLPDFEQMCEISSTTFDCNEAEDVFVCPVTEKPNELTSSHDLNAVARTICHEEIISLEEEEMVPDDVEEDPQELLIFPETWTFDDLYEDMGDHLGFYL</sequence>
<comment type="caution">
    <text evidence="2">The sequence shown here is derived from an EMBL/GenBank/DDBJ whole genome shotgun (WGS) entry which is preliminary data.</text>
</comment>
<gene>
    <name evidence="2" type="ORF">JTE90_013082</name>
</gene>
<proteinExistence type="predicted"/>
<accession>A0AAV6ULV2</accession>
<reference evidence="2 3" key="1">
    <citation type="journal article" date="2022" name="Nat. Ecol. Evol.">
        <title>A masculinizing supergene underlies an exaggerated male reproductive morph in a spider.</title>
        <authorList>
            <person name="Hendrickx F."/>
            <person name="De Corte Z."/>
            <person name="Sonet G."/>
            <person name="Van Belleghem S.M."/>
            <person name="Kostlbacher S."/>
            <person name="Vangestel C."/>
        </authorList>
    </citation>
    <scope>NUCLEOTIDE SEQUENCE [LARGE SCALE GENOMIC DNA]</scope>
    <source>
        <strain evidence="2">W744_W776</strain>
    </source>
</reference>
<evidence type="ECO:0008006" key="4">
    <source>
        <dbReference type="Google" id="ProtNLM"/>
    </source>
</evidence>
<dbReference type="AlphaFoldDB" id="A0AAV6ULV2"/>
<dbReference type="Proteomes" id="UP000827092">
    <property type="component" value="Unassembled WGS sequence"/>
</dbReference>
<organism evidence="2 3">
    <name type="scientific">Oedothorax gibbosus</name>
    <dbReference type="NCBI Taxonomy" id="931172"/>
    <lineage>
        <taxon>Eukaryota</taxon>
        <taxon>Metazoa</taxon>
        <taxon>Ecdysozoa</taxon>
        <taxon>Arthropoda</taxon>
        <taxon>Chelicerata</taxon>
        <taxon>Arachnida</taxon>
        <taxon>Araneae</taxon>
        <taxon>Araneomorphae</taxon>
        <taxon>Entelegynae</taxon>
        <taxon>Araneoidea</taxon>
        <taxon>Linyphiidae</taxon>
        <taxon>Erigoninae</taxon>
        <taxon>Oedothorax</taxon>
    </lineage>
</organism>
<feature type="coiled-coil region" evidence="1">
    <location>
        <begin position="87"/>
        <end position="135"/>
    </location>
</feature>
<protein>
    <recommendedName>
        <fullName evidence="4">BZIP domain-containing protein</fullName>
    </recommendedName>
</protein>
<dbReference type="EMBL" id="JAFNEN010000364">
    <property type="protein sequence ID" value="KAG8184689.1"/>
    <property type="molecule type" value="Genomic_DNA"/>
</dbReference>
<evidence type="ECO:0000313" key="3">
    <source>
        <dbReference type="Proteomes" id="UP000827092"/>
    </source>
</evidence>
<keyword evidence="3" id="KW-1185">Reference proteome</keyword>
<keyword evidence="1" id="KW-0175">Coiled coil</keyword>
<name>A0AAV6ULV2_9ARAC</name>
<evidence type="ECO:0000256" key="1">
    <source>
        <dbReference type="SAM" id="Coils"/>
    </source>
</evidence>